<name>A0ABR4L0J4_9EURO</name>
<evidence type="ECO:0000313" key="2">
    <source>
        <dbReference type="Proteomes" id="UP001610446"/>
    </source>
</evidence>
<gene>
    <name evidence="1" type="ORF">BJY01DRAFT_71815</name>
</gene>
<dbReference type="EMBL" id="JBFXLU010000002">
    <property type="protein sequence ID" value="KAL2857981.1"/>
    <property type="molecule type" value="Genomic_DNA"/>
</dbReference>
<reference evidence="1 2" key="1">
    <citation type="submission" date="2024-07" db="EMBL/GenBank/DDBJ databases">
        <title>Section-level genome sequencing and comparative genomics of Aspergillus sections Usti and Cavernicolus.</title>
        <authorList>
            <consortium name="Lawrence Berkeley National Laboratory"/>
            <person name="Nybo J.L."/>
            <person name="Vesth T.C."/>
            <person name="Theobald S."/>
            <person name="Frisvad J.C."/>
            <person name="Larsen T.O."/>
            <person name="Kjaerboelling I."/>
            <person name="Rothschild-Mancinelli K."/>
            <person name="Lyhne E.K."/>
            <person name="Kogle M.E."/>
            <person name="Barry K."/>
            <person name="Clum A."/>
            <person name="Na H."/>
            <person name="Ledsgaard L."/>
            <person name="Lin J."/>
            <person name="Lipzen A."/>
            <person name="Kuo A."/>
            <person name="Riley R."/>
            <person name="Mondo S."/>
            <person name="Labutti K."/>
            <person name="Haridas S."/>
            <person name="Pangalinan J."/>
            <person name="Salamov A.A."/>
            <person name="Simmons B.A."/>
            <person name="Magnuson J.K."/>
            <person name="Chen J."/>
            <person name="Drula E."/>
            <person name="Henrissat B."/>
            <person name="Wiebenga A."/>
            <person name="Lubbers R.J."/>
            <person name="Gomes A.C."/>
            <person name="Makela M.R."/>
            <person name="Stajich J."/>
            <person name="Grigoriev I.V."/>
            <person name="Mortensen U.H."/>
            <person name="De Vries R.P."/>
            <person name="Baker S.E."/>
            <person name="Andersen M.R."/>
        </authorList>
    </citation>
    <scope>NUCLEOTIDE SEQUENCE [LARGE SCALE GENOMIC DNA]</scope>
    <source>
        <strain evidence="1 2">CBS 123904</strain>
    </source>
</reference>
<comment type="caution">
    <text evidence="1">The sequence shown here is derived from an EMBL/GenBank/DDBJ whole genome shotgun (WGS) entry which is preliminary data.</text>
</comment>
<protein>
    <submittedName>
        <fullName evidence="1">Uncharacterized protein</fullName>
    </submittedName>
</protein>
<proteinExistence type="predicted"/>
<dbReference type="Proteomes" id="UP001610446">
    <property type="component" value="Unassembled WGS sequence"/>
</dbReference>
<organism evidence="1 2">
    <name type="scientific">Aspergillus pseudoustus</name>
    <dbReference type="NCBI Taxonomy" id="1810923"/>
    <lineage>
        <taxon>Eukaryota</taxon>
        <taxon>Fungi</taxon>
        <taxon>Dikarya</taxon>
        <taxon>Ascomycota</taxon>
        <taxon>Pezizomycotina</taxon>
        <taxon>Eurotiomycetes</taxon>
        <taxon>Eurotiomycetidae</taxon>
        <taxon>Eurotiales</taxon>
        <taxon>Aspergillaceae</taxon>
        <taxon>Aspergillus</taxon>
        <taxon>Aspergillus subgen. Nidulantes</taxon>
    </lineage>
</organism>
<sequence length="67" mass="7385">MHLNPSSNSALQSRFPSAAIGRATHLLDPPTGYIYIPWPETRFFSLGVFPGSIDSRDCPLLLAIHSF</sequence>
<keyword evidence="2" id="KW-1185">Reference proteome</keyword>
<evidence type="ECO:0000313" key="1">
    <source>
        <dbReference type="EMBL" id="KAL2857981.1"/>
    </source>
</evidence>
<accession>A0ABR4L0J4</accession>